<dbReference type="EMBL" id="UYJE01005740">
    <property type="protein sequence ID" value="VDI39939.1"/>
    <property type="molecule type" value="Genomic_DNA"/>
</dbReference>
<keyword evidence="1" id="KW-0812">Transmembrane</keyword>
<keyword evidence="1" id="KW-1133">Transmembrane helix</keyword>
<protein>
    <submittedName>
        <fullName evidence="2">Uncharacterized protein</fullName>
    </submittedName>
</protein>
<keyword evidence="3" id="KW-1185">Reference proteome</keyword>
<accession>A0A8B6EVZ3</accession>
<gene>
    <name evidence="2" type="ORF">MGAL_10B043466</name>
</gene>
<dbReference type="AlphaFoldDB" id="A0A8B6EVZ3"/>
<keyword evidence="1" id="KW-0472">Membrane</keyword>
<reference evidence="2" key="1">
    <citation type="submission" date="2018-11" db="EMBL/GenBank/DDBJ databases">
        <authorList>
            <person name="Alioto T."/>
            <person name="Alioto T."/>
        </authorList>
    </citation>
    <scope>NUCLEOTIDE SEQUENCE</scope>
</reference>
<name>A0A8B6EVZ3_MYTGA</name>
<dbReference type="Proteomes" id="UP000596742">
    <property type="component" value="Unassembled WGS sequence"/>
</dbReference>
<sequence length="158" mass="18275">MDSSRIEMDDYENATKLEENQEIYEEIETAHEDIKKDPMLKIETAHGNIKKDPVLILSLKKWLQLVLLPLLIVSVLSISLILTVVYFSLYAELEEKLEKKYSFLMTKQTISATEIHPKCNDSRAELELKMEKKYEFLIAKQNATEIHALANEARGQYG</sequence>
<feature type="transmembrane region" description="Helical" evidence="1">
    <location>
        <begin position="62"/>
        <end position="90"/>
    </location>
</feature>
<evidence type="ECO:0000313" key="3">
    <source>
        <dbReference type="Proteomes" id="UP000596742"/>
    </source>
</evidence>
<comment type="caution">
    <text evidence="2">The sequence shown here is derived from an EMBL/GenBank/DDBJ whole genome shotgun (WGS) entry which is preliminary data.</text>
</comment>
<proteinExistence type="predicted"/>
<organism evidence="2 3">
    <name type="scientific">Mytilus galloprovincialis</name>
    <name type="common">Mediterranean mussel</name>
    <dbReference type="NCBI Taxonomy" id="29158"/>
    <lineage>
        <taxon>Eukaryota</taxon>
        <taxon>Metazoa</taxon>
        <taxon>Spiralia</taxon>
        <taxon>Lophotrochozoa</taxon>
        <taxon>Mollusca</taxon>
        <taxon>Bivalvia</taxon>
        <taxon>Autobranchia</taxon>
        <taxon>Pteriomorphia</taxon>
        <taxon>Mytilida</taxon>
        <taxon>Mytiloidea</taxon>
        <taxon>Mytilidae</taxon>
        <taxon>Mytilinae</taxon>
        <taxon>Mytilus</taxon>
    </lineage>
</organism>
<evidence type="ECO:0000313" key="2">
    <source>
        <dbReference type="EMBL" id="VDI39939.1"/>
    </source>
</evidence>
<evidence type="ECO:0000256" key="1">
    <source>
        <dbReference type="SAM" id="Phobius"/>
    </source>
</evidence>